<dbReference type="Pfam" id="PF22673">
    <property type="entry name" value="MCP-like_PDC_1"/>
    <property type="match status" value="1"/>
</dbReference>
<dbReference type="CDD" id="cd12912">
    <property type="entry name" value="PDC2_MCP_like"/>
    <property type="match status" value="1"/>
</dbReference>
<evidence type="ECO:0000259" key="6">
    <source>
        <dbReference type="PROSITE" id="PS50885"/>
    </source>
</evidence>
<comment type="similarity">
    <text evidence="2">Belongs to the methyl-accepting chemotaxis (MCP) protein family.</text>
</comment>
<organism evidence="7 8">
    <name type="scientific">Thermincola ferriacetica</name>
    <dbReference type="NCBI Taxonomy" id="281456"/>
    <lineage>
        <taxon>Bacteria</taxon>
        <taxon>Bacillati</taxon>
        <taxon>Bacillota</taxon>
        <taxon>Clostridia</taxon>
        <taxon>Eubacteriales</taxon>
        <taxon>Thermincolaceae</taxon>
        <taxon>Thermincola</taxon>
    </lineage>
</organism>
<dbReference type="CDD" id="cd11386">
    <property type="entry name" value="MCP_signal"/>
    <property type="match status" value="1"/>
</dbReference>
<proteinExistence type="inferred from homology"/>
<sequence length="740" mass="80540">MKSLRTFFISMSLGITFVIFAALTAYNLFQFDDIIAGEVQNQLKTQAEKEANKFDSRLREIAKENILCAKNIEVSATIDTNNILKTIAGYIQLDPMVLGSGFWLEPGKYDPQKEFYGPYVYKDKGNIQVTWDYSNAQYNYFQYDWYKNGLQAVGKVAWTEPYHDPVLNLDMITSSSAIVKNGVPIGVTTTDINLDVLAEAVSKIKVGQTGYAFIITKQGFYMAHRDAKKNLKAKITDEKDANLKNLGNTIVNDTKSGILTTVIDGVNQYAVYAPIGDTGLKLVMFMPTNETTSGFNLTAFFVKNAGLFIVAIAVYGILLSILIKKKVIQPLKNLSNEAERIAGGDLTNLTSEETGRKDEIGILRKSFNTMVGQLRQLILHINQSADNIASTSQILAVNSNETEKSTQQVANAIQEVAKGTLEQTKLITETMKDVAQLDKILEGLAAGSQEQIRNIKGTNDFVNQMTASIDEVTSCAHAVAKSAEKTKEAAEKGDHAVKLTTEGMDSIKEKTFEASSKIKELGEHSQHIGEIIQVIDDIAEQTNLLALNAAIEAARAGEHGKGFAVVADEVRKLAERSGNATKEIAKLITDIQKLTAASVSAMEQGTVEVERGVGLASDARKALQEILQTVIDTYQQTQKILVAAEQMSTSSQKVVNAVNNVSTVNEEASTAIASVSETSHQVAQVMENIVAITEESSAAAEEVTASTEEMTASAGELSTVAEKLAGMSDELKRLITKFKF</sequence>
<name>A0A0L6W0A1_9FIRM</name>
<keyword evidence="4" id="KW-1133">Transmembrane helix</keyword>
<dbReference type="InterPro" id="IPR004089">
    <property type="entry name" value="MCPsignal_dom"/>
</dbReference>
<dbReference type="AlphaFoldDB" id="A0A0L6W0A1"/>
<dbReference type="SUPFAM" id="SSF158472">
    <property type="entry name" value="HAMP domain-like"/>
    <property type="match status" value="1"/>
</dbReference>
<dbReference type="SUPFAM" id="SSF58104">
    <property type="entry name" value="Methyl-accepting chemotaxis protein (MCP) signaling domain"/>
    <property type="match status" value="2"/>
</dbReference>
<evidence type="ECO:0000313" key="7">
    <source>
        <dbReference type="EMBL" id="KNZ68896.1"/>
    </source>
</evidence>
<dbReference type="PANTHER" id="PTHR32089">
    <property type="entry name" value="METHYL-ACCEPTING CHEMOTAXIS PROTEIN MCPB"/>
    <property type="match status" value="1"/>
</dbReference>
<gene>
    <name evidence="7" type="ORF">Tfer_2511</name>
</gene>
<dbReference type="SMART" id="SM00304">
    <property type="entry name" value="HAMP"/>
    <property type="match status" value="2"/>
</dbReference>
<dbReference type="Gene3D" id="1.10.287.950">
    <property type="entry name" value="Methyl-accepting chemotaxis protein"/>
    <property type="match status" value="1"/>
</dbReference>
<dbReference type="EMBL" id="LGTE01000020">
    <property type="protein sequence ID" value="KNZ68896.1"/>
    <property type="molecule type" value="Genomic_DNA"/>
</dbReference>
<evidence type="ECO:0000259" key="5">
    <source>
        <dbReference type="PROSITE" id="PS50111"/>
    </source>
</evidence>
<dbReference type="GO" id="GO:0007165">
    <property type="term" value="P:signal transduction"/>
    <property type="evidence" value="ECO:0007669"/>
    <property type="project" value="UniProtKB-KW"/>
</dbReference>
<comment type="caution">
    <text evidence="7">The sequence shown here is derived from an EMBL/GenBank/DDBJ whole genome shotgun (WGS) entry which is preliminary data.</text>
</comment>
<dbReference type="Pfam" id="PF00672">
    <property type="entry name" value="HAMP"/>
    <property type="match status" value="1"/>
</dbReference>
<dbReference type="CDD" id="cd06225">
    <property type="entry name" value="HAMP"/>
    <property type="match status" value="1"/>
</dbReference>
<dbReference type="Gene3D" id="3.30.450.20">
    <property type="entry name" value="PAS domain"/>
    <property type="match status" value="2"/>
</dbReference>
<evidence type="ECO:0000256" key="3">
    <source>
        <dbReference type="PROSITE-ProRule" id="PRU00284"/>
    </source>
</evidence>
<dbReference type="CDD" id="cd12913">
    <property type="entry name" value="PDC1_MCP_like"/>
    <property type="match status" value="1"/>
</dbReference>
<keyword evidence="4" id="KW-0472">Membrane</keyword>
<dbReference type="PROSITE" id="PS50111">
    <property type="entry name" value="CHEMOTAXIS_TRANSDUC_2"/>
    <property type="match status" value="1"/>
</dbReference>
<feature type="transmembrane region" description="Helical" evidence="4">
    <location>
        <begin position="7"/>
        <end position="29"/>
    </location>
</feature>
<protein>
    <submittedName>
        <fullName evidence="7">Methyl-accepting chemotaxis sensory transducer with Cache sensor</fullName>
    </submittedName>
</protein>
<evidence type="ECO:0000256" key="2">
    <source>
        <dbReference type="ARBA" id="ARBA00029447"/>
    </source>
</evidence>
<dbReference type="RefSeq" id="WP_052218616.1">
    <property type="nucleotide sequence ID" value="NZ_LGTE01000020.1"/>
</dbReference>
<accession>A0A0L6W0A1</accession>
<keyword evidence="4" id="KW-0812">Transmembrane</keyword>
<dbReference type="Pfam" id="PF00015">
    <property type="entry name" value="MCPsignal"/>
    <property type="match status" value="1"/>
</dbReference>
<dbReference type="Proteomes" id="UP000037175">
    <property type="component" value="Unassembled WGS sequence"/>
</dbReference>
<dbReference type="SMART" id="SM00283">
    <property type="entry name" value="MA"/>
    <property type="match status" value="1"/>
</dbReference>
<evidence type="ECO:0000256" key="1">
    <source>
        <dbReference type="ARBA" id="ARBA00023224"/>
    </source>
</evidence>
<dbReference type="GO" id="GO:0016020">
    <property type="term" value="C:membrane"/>
    <property type="evidence" value="ECO:0007669"/>
    <property type="project" value="InterPro"/>
</dbReference>
<dbReference type="InterPro" id="IPR003660">
    <property type="entry name" value="HAMP_dom"/>
</dbReference>
<keyword evidence="8" id="KW-1185">Reference proteome</keyword>
<evidence type="ECO:0000256" key="4">
    <source>
        <dbReference type="SAM" id="Phobius"/>
    </source>
</evidence>
<dbReference type="PANTHER" id="PTHR32089:SF112">
    <property type="entry name" value="LYSOZYME-LIKE PROTEIN-RELATED"/>
    <property type="match status" value="1"/>
</dbReference>
<dbReference type="PROSITE" id="PS50885">
    <property type="entry name" value="HAMP"/>
    <property type="match status" value="1"/>
</dbReference>
<dbReference type="Gene3D" id="6.10.340.10">
    <property type="match status" value="1"/>
</dbReference>
<evidence type="ECO:0000313" key="8">
    <source>
        <dbReference type="Proteomes" id="UP000037175"/>
    </source>
</evidence>
<feature type="domain" description="HAMP" evidence="6">
    <location>
        <begin position="325"/>
        <end position="379"/>
    </location>
</feature>
<feature type="domain" description="Methyl-accepting transducer" evidence="5">
    <location>
        <begin position="426"/>
        <end position="662"/>
    </location>
</feature>
<keyword evidence="1 3" id="KW-0807">Transducer</keyword>
<reference evidence="8" key="1">
    <citation type="submission" date="2015-07" db="EMBL/GenBank/DDBJ databases">
        <title>Complete Genome of Thermincola ferriacetica strain Z-0001T.</title>
        <authorList>
            <person name="Lusk B."/>
            <person name="Badalamenti J.P."/>
            <person name="Parameswaran P."/>
            <person name="Bond D.R."/>
            <person name="Torres C.I."/>
        </authorList>
    </citation>
    <scope>NUCLEOTIDE SEQUENCE [LARGE SCALE GENOMIC DNA]</scope>
    <source>
        <strain evidence="8">Z-0001</strain>
    </source>
</reference>
<feature type="transmembrane region" description="Helical" evidence="4">
    <location>
        <begin position="305"/>
        <end position="323"/>
    </location>
</feature>